<evidence type="ECO:0000313" key="4">
    <source>
        <dbReference type="Proteomes" id="UP000184310"/>
    </source>
</evidence>
<organism evidence="3 4">
    <name type="scientific">Clostridium cavendishii DSM 21758</name>
    <dbReference type="NCBI Taxonomy" id="1121302"/>
    <lineage>
        <taxon>Bacteria</taxon>
        <taxon>Bacillati</taxon>
        <taxon>Bacillota</taxon>
        <taxon>Clostridia</taxon>
        <taxon>Eubacteriales</taxon>
        <taxon>Clostridiaceae</taxon>
        <taxon>Clostridium</taxon>
    </lineage>
</organism>
<dbReference type="InterPro" id="IPR042070">
    <property type="entry name" value="PucR_C-HTH_sf"/>
</dbReference>
<dbReference type="Pfam" id="PF07905">
    <property type="entry name" value="PucR"/>
    <property type="match status" value="1"/>
</dbReference>
<keyword evidence="4" id="KW-1185">Reference proteome</keyword>
<dbReference type="InterPro" id="IPR012914">
    <property type="entry name" value="PucR_dom"/>
</dbReference>
<evidence type="ECO:0000313" key="3">
    <source>
        <dbReference type="EMBL" id="SHJ24254.1"/>
    </source>
</evidence>
<dbReference type="AlphaFoldDB" id="A0A1M6HQ70"/>
<dbReference type="PANTHER" id="PTHR33744">
    <property type="entry name" value="CARBOHYDRATE DIACID REGULATOR"/>
    <property type="match status" value="1"/>
</dbReference>
<sequence>MAITVTEALELEILNGFNVIAGKGGLSKPITNVAVWDYETGDLIKKNFRQGDFALSTLVAIKDNINELYQSVEKMIEIGITCLAIKNIYFDYIPDDVIKLANKSDFPIMLFENTFTEDVIVHVNKAIVKKQEHENLALQINKILYDNLNDISIKKIALNINSNFKEKNIIAFCKKKKKKKLTVLEKRFHYEENDPFSKVIPYKDGYLVINTFEEISNKDIDSFILRRMEWLGFSKKDYVIGISSLHESLTKLNNSIQECLYAYKYSITYNKDVSFFLKMGINKLFIPILDNPWVIKYYNEMIEPLIKYDENNETELLKTAIKYIENNGDIKATAEELFQHGNTVRYRIDKINKIIKEHCQSEHFYEELAVAVRIYTLLHCCL</sequence>
<protein>
    <submittedName>
        <fullName evidence="3">PucR C-terminal helix-turn-helix domain-containing protein</fullName>
    </submittedName>
</protein>
<feature type="domain" description="PucR C-terminal helix-turn-helix" evidence="2">
    <location>
        <begin position="316"/>
        <end position="373"/>
    </location>
</feature>
<dbReference type="Pfam" id="PF13556">
    <property type="entry name" value="HTH_30"/>
    <property type="match status" value="1"/>
</dbReference>
<dbReference type="PANTHER" id="PTHR33744:SF1">
    <property type="entry name" value="DNA-BINDING TRANSCRIPTIONAL ACTIVATOR ADER"/>
    <property type="match status" value="1"/>
</dbReference>
<dbReference type="Gene3D" id="1.10.10.2840">
    <property type="entry name" value="PucR C-terminal helix-turn-helix domain"/>
    <property type="match status" value="1"/>
</dbReference>
<dbReference type="InterPro" id="IPR051448">
    <property type="entry name" value="CdaR-like_regulators"/>
</dbReference>
<evidence type="ECO:0000259" key="2">
    <source>
        <dbReference type="Pfam" id="PF13556"/>
    </source>
</evidence>
<feature type="domain" description="Purine catabolism PurC-like" evidence="1">
    <location>
        <begin position="8"/>
        <end position="127"/>
    </location>
</feature>
<name>A0A1M6HQ70_9CLOT</name>
<evidence type="ECO:0000259" key="1">
    <source>
        <dbReference type="Pfam" id="PF07905"/>
    </source>
</evidence>
<accession>A0A1M6HQ70</accession>
<reference evidence="3 4" key="1">
    <citation type="submission" date="2016-11" db="EMBL/GenBank/DDBJ databases">
        <authorList>
            <person name="Jaros S."/>
            <person name="Januszkiewicz K."/>
            <person name="Wedrychowicz H."/>
        </authorList>
    </citation>
    <scope>NUCLEOTIDE SEQUENCE [LARGE SCALE GENOMIC DNA]</scope>
    <source>
        <strain evidence="3 4">DSM 21758</strain>
    </source>
</reference>
<dbReference type="Proteomes" id="UP000184310">
    <property type="component" value="Unassembled WGS sequence"/>
</dbReference>
<dbReference type="OrthoDB" id="143422at2"/>
<dbReference type="EMBL" id="FQZB01000007">
    <property type="protein sequence ID" value="SHJ24254.1"/>
    <property type="molecule type" value="Genomic_DNA"/>
</dbReference>
<gene>
    <name evidence="3" type="ORF">SAMN02745163_01542</name>
</gene>
<dbReference type="RefSeq" id="WP_072986099.1">
    <property type="nucleotide sequence ID" value="NZ_FQZB01000007.1"/>
</dbReference>
<dbReference type="STRING" id="1121302.SAMN02745163_01542"/>
<dbReference type="InterPro" id="IPR025736">
    <property type="entry name" value="PucR_C-HTH_dom"/>
</dbReference>
<proteinExistence type="predicted"/>